<evidence type="ECO:0000256" key="5">
    <source>
        <dbReference type="ARBA" id="ARBA00022989"/>
    </source>
</evidence>
<feature type="transmembrane region" description="Helical" evidence="7">
    <location>
        <begin position="123"/>
        <end position="149"/>
    </location>
</feature>
<dbReference type="InterPro" id="IPR035906">
    <property type="entry name" value="MetI-like_sf"/>
</dbReference>
<dbReference type="PROSITE" id="PS50928">
    <property type="entry name" value="ABC_TM1"/>
    <property type="match status" value="1"/>
</dbReference>
<evidence type="ECO:0000256" key="3">
    <source>
        <dbReference type="ARBA" id="ARBA00022475"/>
    </source>
</evidence>
<dbReference type="PANTHER" id="PTHR43744:SF4">
    <property type="entry name" value="OSMOPROTECTIVE COMPOUNDS UPTAKE PERMEASE PROTEIN GGTD"/>
    <property type="match status" value="1"/>
</dbReference>
<feature type="transmembrane region" description="Helical" evidence="7">
    <location>
        <begin position="221"/>
        <end position="238"/>
    </location>
</feature>
<dbReference type="Proteomes" id="UP001596174">
    <property type="component" value="Unassembled WGS sequence"/>
</dbReference>
<reference evidence="11" key="1">
    <citation type="journal article" date="2019" name="Int. J. Syst. Evol. Microbiol.">
        <title>The Global Catalogue of Microorganisms (GCM) 10K type strain sequencing project: providing services to taxonomists for standard genome sequencing and annotation.</title>
        <authorList>
            <consortium name="The Broad Institute Genomics Platform"/>
            <consortium name="The Broad Institute Genome Sequencing Center for Infectious Disease"/>
            <person name="Wu L."/>
            <person name="Ma J."/>
        </authorList>
    </citation>
    <scope>NUCLEOTIDE SEQUENCE [LARGE SCALE GENOMIC DNA]</scope>
    <source>
        <strain evidence="11">JCM 4816</strain>
    </source>
</reference>
<dbReference type="Pfam" id="PF00528">
    <property type="entry name" value="BPD_transp_1"/>
    <property type="match status" value="1"/>
</dbReference>
<evidence type="ECO:0000256" key="8">
    <source>
        <dbReference type="SAM" id="MobiDB-lite"/>
    </source>
</evidence>
<evidence type="ECO:0000313" key="11">
    <source>
        <dbReference type="Proteomes" id="UP001596174"/>
    </source>
</evidence>
<name>A0ABW1G0U4_9ACTN</name>
<evidence type="ECO:0000256" key="4">
    <source>
        <dbReference type="ARBA" id="ARBA00022692"/>
    </source>
</evidence>
<keyword evidence="5 7" id="KW-1133">Transmembrane helix</keyword>
<proteinExistence type="inferred from homology"/>
<dbReference type="InterPro" id="IPR000515">
    <property type="entry name" value="MetI-like"/>
</dbReference>
<keyword evidence="6 7" id="KW-0472">Membrane</keyword>
<evidence type="ECO:0000256" key="2">
    <source>
        <dbReference type="ARBA" id="ARBA00022448"/>
    </source>
</evidence>
<comment type="subcellular location">
    <subcellularLocation>
        <location evidence="1 7">Cell membrane</location>
        <topology evidence="1 7">Multi-pass membrane protein</topology>
    </subcellularLocation>
</comment>
<feature type="transmembrane region" description="Helical" evidence="7">
    <location>
        <begin position="169"/>
        <end position="189"/>
    </location>
</feature>
<evidence type="ECO:0000313" key="10">
    <source>
        <dbReference type="EMBL" id="MFC5907585.1"/>
    </source>
</evidence>
<gene>
    <name evidence="10" type="ORF">ACFP3V_10165</name>
</gene>
<dbReference type="SUPFAM" id="SSF161098">
    <property type="entry name" value="MetI-like"/>
    <property type="match status" value="1"/>
</dbReference>
<sequence length="307" mass="33751">MTTQTSTMARTPGQASRVEARPRRRPVYEVAAQTFLICASVLWLLPIGFALYVAVRPYAETQKYGYVSLPHALTLRNFTDAWNQSDFPHFFLNSVLITVPAVVIVLFLASGVAFVLTRINVKLNVALLILFTAGNLLPQQVLITPLYWLYLKIPLPSFLSGSGLLYNSLTGLVVINVAFQLGFCVFVLSNYMRSIPDEMYEAALVDGAGVWTRFWKLTLPLCRPALAALATLLTTWIYNDFFWAITLMSSGDKRPVTSALANLQGQFVSNHNLIAAAALIAAIPTLVVYILLQKQFVAGLALGSSKG</sequence>
<keyword evidence="11" id="KW-1185">Reference proteome</keyword>
<feature type="transmembrane region" description="Helical" evidence="7">
    <location>
        <begin position="90"/>
        <end position="116"/>
    </location>
</feature>
<dbReference type="RefSeq" id="WP_380582155.1">
    <property type="nucleotide sequence ID" value="NZ_JBHSQJ010000035.1"/>
</dbReference>
<feature type="transmembrane region" description="Helical" evidence="7">
    <location>
        <begin position="273"/>
        <end position="292"/>
    </location>
</feature>
<keyword evidence="2 7" id="KW-0813">Transport</keyword>
<evidence type="ECO:0000256" key="7">
    <source>
        <dbReference type="RuleBase" id="RU363032"/>
    </source>
</evidence>
<comment type="similarity">
    <text evidence="7">Belongs to the binding-protein-dependent transport system permease family.</text>
</comment>
<dbReference type="CDD" id="cd06261">
    <property type="entry name" value="TM_PBP2"/>
    <property type="match status" value="1"/>
</dbReference>
<dbReference type="Gene3D" id="1.10.3720.10">
    <property type="entry name" value="MetI-like"/>
    <property type="match status" value="1"/>
</dbReference>
<keyword evidence="4 7" id="KW-0812">Transmembrane</keyword>
<dbReference type="PANTHER" id="PTHR43744">
    <property type="entry name" value="ABC TRANSPORTER PERMEASE PROTEIN MG189-RELATED-RELATED"/>
    <property type="match status" value="1"/>
</dbReference>
<evidence type="ECO:0000259" key="9">
    <source>
        <dbReference type="PROSITE" id="PS50928"/>
    </source>
</evidence>
<keyword evidence="3" id="KW-1003">Cell membrane</keyword>
<organism evidence="10 11">
    <name type="scientific">Streptacidiphilus monticola</name>
    <dbReference type="NCBI Taxonomy" id="2161674"/>
    <lineage>
        <taxon>Bacteria</taxon>
        <taxon>Bacillati</taxon>
        <taxon>Actinomycetota</taxon>
        <taxon>Actinomycetes</taxon>
        <taxon>Kitasatosporales</taxon>
        <taxon>Streptomycetaceae</taxon>
        <taxon>Streptacidiphilus</taxon>
    </lineage>
</organism>
<accession>A0ABW1G0U4</accession>
<dbReference type="EMBL" id="JBHSQJ010000035">
    <property type="protein sequence ID" value="MFC5907585.1"/>
    <property type="molecule type" value="Genomic_DNA"/>
</dbReference>
<comment type="caution">
    <text evidence="10">The sequence shown here is derived from an EMBL/GenBank/DDBJ whole genome shotgun (WGS) entry which is preliminary data.</text>
</comment>
<feature type="transmembrane region" description="Helical" evidence="7">
    <location>
        <begin position="30"/>
        <end position="55"/>
    </location>
</feature>
<protein>
    <submittedName>
        <fullName evidence="10">Carbohydrate ABC transporter permease</fullName>
    </submittedName>
</protein>
<evidence type="ECO:0000256" key="1">
    <source>
        <dbReference type="ARBA" id="ARBA00004651"/>
    </source>
</evidence>
<feature type="domain" description="ABC transmembrane type-1" evidence="9">
    <location>
        <begin position="91"/>
        <end position="292"/>
    </location>
</feature>
<feature type="region of interest" description="Disordered" evidence="8">
    <location>
        <begin position="1"/>
        <end position="20"/>
    </location>
</feature>
<evidence type="ECO:0000256" key="6">
    <source>
        <dbReference type="ARBA" id="ARBA00023136"/>
    </source>
</evidence>